<sequence>MNCNYHQDSRIELICVASHKCQRKLCSQCEHQEEYSTHDARLFEQFHKSLLKQLDESNLEEKNDFKQDLSDIESMLQKIKEELSKIIAEICYNIDQKNEYYLNVTNETTNLAEQSYVKLEELLEIHQGTLLDDWKCEKQFYLGQMKDMIQFSQKEITTLSERLNQKIICFREFQKIGQKCFVWKEDLYEVLALTKDINSNDEIFNVILQSIKKQDKTPLDYCFFNSIKKKFKEEINFYNHDLTEIQKQTKLKNKNNDIQIIAHVIKNIRELEFYKMNYSLQDFQETRKILIQQIENDEKIMKFLIFLVKLTSFDEKFIQCGSNSLNLLVEMKADLRGQCFNNIRIQDTLLIRANFARCNLSNSQFINVNISGINVNQAQLIGCKWRNLKINELIKLQGHKNSIQSVCFSPDGKTLASASDDKSIILWDVKTVQQIAKLNGHSNPVRSVCFSHDGATLASGSGYPIYNFENDSDDYSIRLWDVKTGQQKAKLNGHCNCVYQVCFSPNRRILASCSDDRTIRLWDIEKQKQIAKLEGHYNGVQSVSFSPDGSNLASGSYDKSVRLWDPRTGQQKAILNGHQDDVMSVCFSPDGTTLASASKDKSVRLWDVKTGEQKAKLDGHSSYVMSVNFSSDGATLASGSRDHSIRLWDVKTGQQTVNLEASSIRSVCFSPDGLILASGSYDNSISLWDVRVAQENAKVDGHRNIFQQVCFSSDGNKLYSCSDDKTIRFWDVKKGQQISKLNGLNQNFQFICFPSNGNTIAYICDDHSINLKDVQTEQLIAKLNDYNGTVLSFQISIWQ</sequence>
<dbReference type="GO" id="GO:0000398">
    <property type="term" value="P:mRNA splicing, via spliceosome"/>
    <property type="evidence" value="ECO:0000318"/>
    <property type="project" value="GO_Central"/>
</dbReference>
<feature type="repeat" description="WD" evidence="3">
    <location>
        <begin position="617"/>
        <end position="658"/>
    </location>
</feature>
<dbReference type="PANTHER" id="PTHR19879:SF9">
    <property type="entry name" value="TRANSCRIPTION INITIATION FACTOR TFIID SUBUNIT 5"/>
    <property type="match status" value="1"/>
</dbReference>
<dbReference type="AlphaFoldDB" id="A0D1X6"/>
<dbReference type="Pfam" id="PF00805">
    <property type="entry name" value="Pentapeptide"/>
    <property type="match status" value="1"/>
</dbReference>
<dbReference type="GeneID" id="5030225"/>
<reference evidence="6 7" key="1">
    <citation type="journal article" date="2006" name="Nature">
        <title>Global trends of whole-genome duplications revealed by the ciliate Paramecium tetraurelia.</title>
        <authorList>
            <consortium name="Genoscope"/>
            <person name="Aury J.-M."/>
            <person name="Jaillon O."/>
            <person name="Duret L."/>
            <person name="Noel B."/>
            <person name="Jubin C."/>
            <person name="Porcel B.M."/>
            <person name="Segurens B."/>
            <person name="Daubin V."/>
            <person name="Anthouard V."/>
            <person name="Aiach N."/>
            <person name="Arnaiz O."/>
            <person name="Billaut A."/>
            <person name="Beisson J."/>
            <person name="Blanc I."/>
            <person name="Bouhouche K."/>
            <person name="Camara F."/>
            <person name="Duharcourt S."/>
            <person name="Guigo R."/>
            <person name="Gogendeau D."/>
            <person name="Katinka M."/>
            <person name="Keller A.-M."/>
            <person name="Kissmehl R."/>
            <person name="Klotz C."/>
            <person name="Koll F."/>
            <person name="Le Moue A."/>
            <person name="Lepere C."/>
            <person name="Malinsky S."/>
            <person name="Nowacki M."/>
            <person name="Nowak J.K."/>
            <person name="Plattner H."/>
            <person name="Poulain J."/>
            <person name="Ruiz F."/>
            <person name="Serrano V."/>
            <person name="Zagulski M."/>
            <person name="Dessen P."/>
            <person name="Betermier M."/>
            <person name="Weissenbach J."/>
            <person name="Scarpelli C."/>
            <person name="Schachter V."/>
            <person name="Sperling L."/>
            <person name="Meyer E."/>
            <person name="Cohen J."/>
            <person name="Wincker P."/>
        </authorList>
    </citation>
    <scope>NUCLEOTIDE SEQUENCE [LARGE SCALE GENOMIC DNA]</scope>
    <source>
        <strain evidence="6 7">Stock d4-2</strain>
    </source>
</reference>
<feature type="repeat" description="WD" evidence="3">
    <location>
        <begin position="396"/>
        <end position="437"/>
    </location>
</feature>
<dbReference type="STRING" id="5888.A0D1X6"/>
<dbReference type="KEGG" id="ptm:GSPATT00012568001"/>
<dbReference type="InterPro" id="IPR015943">
    <property type="entry name" value="WD40/YVTN_repeat-like_dom_sf"/>
</dbReference>
<dbReference type="Pfam" id="PF00400">
    <property type="entry name" value="WD40"/>
    <property type="match status" value="4"/>
</dbReference>
<dbReference type="GO" id="GO:0046540">
    <property type="term" value="C:U4/U6 x U5 tri-snRNP complex"/>
    <property type="evidence" value="ECO:0000318"/>
    <property type="project" value="GO_Central"/>
</dbReference>
<dbReference type="SMART" id="SM00320">
    <property type="entry name" value="WD40"/>
    <property type="match status" value="9"/>
</dbReference>
<feature type="repeat" description="WD" evidence="3">
    <location>
        <begin position="575"/>
        <end position="616"/>
    </location>
</feature>
<dbReference type="InParanoid" id="A0D1X6"/>
<dbReference type="Pfam" id="PF23414">
    <property type="entry name" value="Beta-prop_EML_2"/>
    <property type="match status" value="1"/>
</dbReference>
<protein>
    <recommendedName>
        <fullName evidence="5">EML-like second beta-propeller domain-containing protein</fullName>
    </recommendedName>
</protein>
<feature type="coiled-coil region" evidence="4">
    <location>
        <begin position="62"/>
        <end position="89"/>
    </location>
</feature>
<dbReference type="InterPro" id="IPR020472">
    <property type="entry name" value="WD40_PAC1"/>
</dbReference>
<dbReference type="SUPFAM" id="SSF141571">
    <property type="entry name" value="Pentapeptide repeat-like"/>
    <property type="match status" value="1"/>
</dbReference>
<dbReference type="PANTHER" id="PTHR19879">
    <property type="entry name" value="TRANSCRIPTION INITIATION FACTOR TFIID"/>
    <property type="match status" value="1"/>
</dbReference>
<feature type="repeat" description="WD" evidence="3">
    <location>
        <begin position="491"/>
        <end position="532"/>
    </location>
</feature>
<dbReference type="eggNOG" id="KOG0266">
    <property type="taxonomic scope" value="Eukaryota"/>
</dbReference>
<dbReference type="GO" id="GO:0017070">
    <property type="term" value="F:U6 snRNA binding"/>
    <property type="evidence" value="ECO:0000318"/>
    <property type="project" value="GO_Central"/>
</dbReference>
<dbReference type="OrthoDB" id="538223at2759"/>
<dbReference type="PROSITE" id="PS50294">
    <property type="entry name" value="WD_REPEATS_REGION"/>
    <property type="match status" value="7"/>
</dbReference>
<dbReference type="Gene3D" id="2.130.10.10">
    <property type="entry name" value="YVTN repeat-like/Quinoprotein amine dehydrogenase"/>
    <property type="match status" value="4"/>
</dbReference>
<evidence type="ECO:0000256" key="4">
    <source>
        <dbReference type="SAM" id="Coils"/>
    </source>
</evidence>
<dbReference type="InterPro" id="IPR019775">
    <property type="entry name" value="WD40_repeat_CS"/>
</dbReference>
<feature type="domain" description="EML-like second beta-propeller" evidence="5">
    <location>
        <begin position="501"/>
        <end position="657"/>
    </location>
</feature>
<dbReference type="GO" id="GO:0030621">
    <property type="term" value="F:U4 snRNA binding"/>
    <property type="evidence" value="ECO:0000318"/>
    <property type="project" value="GO_Central"/>
</dbReference>
<evidence type="ECO:0000256" key="1">
    <source>
        <dbReference type="ARBA" id="ARBA00022574"/>
    </source>
</evidence>
<dbReference type="InterPro" id="IPR036322">
    <property type="entry name" value="WD40_repeat_dom_sf"/>
</dbReference>
<dbReference type="HOGENOM" id="CLU_000288_57_13_1"/>
<evidence type="ECO:0000259" key="5">
    <source>
        <dbReference type="Pfam" id="PF23414"/>
    </source>
</evidence>
<dbReference type="OMA" id="EYSTHDA"/>
<evidence type="ECO:0000256" key="3">
    <source>
        <dbReference type="PROSITE-ProRule" id="PRU00221"/>
    </source>
</evidence>
<evidence type="ECO:0000313" key="7">
    <source>
        <dbReference type="Proteomes" id="UP000000600"/>
    </source>
</evidence>
<dbReference type="RefSeq" id="XP_001444440.1">
    <property type="nucleotide sequence ID" value="XM_001444403.1"/>
</dbReference>
<organism evidence="6 7">
    <name type="scientific">Paramecium tetraurelia</name>
    <dbReference type="NCBI Taxonomy" id="5888"/>
    <lineage>
        <taxon>Eukaryota</taxon>
        <taxon>Sar</taxon>
        <taxon>Alveolata</taxon>
        <taxon>Ciliophora</taxon>
        <taxon>Intramacronucleata</taxon>
        <taxon>Oligohymenophorea</taxon>
        <taxon>Peniculida</taxon>
        <taxon>Parameciidae</taxon>
        <taxon>Paramecium</taxon>
    </lineage>
</organism>
<keyword evidence="1 3" id="KW-0853">WD repeat</keyword>
<dbReference type="PROSITE" id="PS00678">
    <property type="entry name" value="WD_REPEATS_1"/>
    <property type="match status" value="6"/>
</dbReference>
<keyword evidence="7" id="KW-1185">Reference proteome</keyword>
<dbReference type="EMBL" id="CT868252">
    <property type="protein sequence ID" value="CAK77043.1"/>
    <property type="molecule type" value="Genomic_DNA"/>
</dbReference>
<name>A0D1X6_PARTE</name>
<dbReference type="Proteomes" id="UP000000600">
    <property type="component" value="Unassembled WGS sequence"/>
</dbReference>
<dbReference type="PROSITE" id="PS50082">
    <property type="entry name" value="WD_REPEATS_2"/>
    <property type="match status" value="7"/>
</dbReference>
<dbReference type="eggNOG" id="KOG0265">
    <property type="taxonomic scope" value="Eukaryota"/>
</dbReference>
<keyword evidence="4" id="KW-0175">Coiled coil</keyword>
<feature type="repeat" description="WD" evidence="3">
    <location>
        <begin position="533"/>
        <end position="574"/>
    </location>
</feature>
<dbReference type="PRINTS" id="PR00320">
    <property type="entry name" value="GPROTEINBRPT"/>
</dbReference>
<accession>A0D1X6</accession>
<dbReference type="SUPFAM" id="SSF50978">
    <property type="entry name" value="WD40 repeat-like"/>
    <property type="match status" value="1"/>
</dbReference>
<dbReference type="InterPro" id="IPR055442">
    <property type="entry name" value="Beta-prop_EML-like_2nd"/>
</dbReference>
<dbReference type="InterPro" id="IPR001680">
    <property type="entry name" value="WD40_rpt"/>
</dbReference>
<dbReference type="FunFam" id="2.130.10.10:FF:002209">
    <property type="entry name" value="Uncharacterized protein"/>
    <property type="match status" value="2"/>
</dbReference>
<keyword evidence="2" id="KW-0677">Repeat</keyword>
<dbReference type="Gene3D" id="2.160.20.80">
    <property type="entry name" value="E3 ubiquitin-protein ligase SopA"/>
    <property type="match status" value="1"/>
</dbReference>
<gene>
    <name evidence="6" type="ORF">GSPATT00012568001</name>
</gene>
<dbReference type="SUPFAM" id="SSF63829">
    <property type="entry name" value="Calcium-dependent phosphotriesterase"/>
    <property type="match status" value="1"/>
</dbReference>
<dbReference type="CDD" id="cd00200">
    <property type="entry name" value="WD40"/>
    <property type="match status" value="1"/>
</dbReference>
<feature type="repeat" description="WD" evidence="3">
    <location>
        <begin position="699"/>
        <end position="740"/>
    </location>
</feature>
<evidence type="ECO:0000256" key="2">
    <source>
        <dbReference type="ARBA" id="ARBA00022737"/>
    </source>
</evidence>
<dbReference type="InterPro" id="IPR001646">
    <property type="entry name" value="5peptide_repeat"/>
</dbReference>
<feature type="repeat" description="WD" evidence="3">
    <location>
        <begin position="657"/>
        <end position="698"/>
    </location>
</feature>
<evidence type="ECO:0000313" key="6">
    <source>
        <dbReference type="EMBL" id="CAK77043.1"/>
    </source>
</evidence>
<proteinExistence type="predicted"/>